<feature type="compositionally biased region" description="Basic residues" evidence="1">
    <location>
        <begin position="1"/>
        <end position="11"/>
    </location>
</feature>
<sequence length="700" mass="76731">MSAKRRRKKKNNQLMLSRKGEKRSLQDWTMLDAETLFPHLGEQTYRVPPVYFNRQNVVLQDEHNIYGTPTGSTVNGCIAHDGVKSDDNVADTEPSGDSLSDEEAQESADKGYTNGYTLDSCNQTPGKKRKLAVLREVCENGCGEAIGCEVKTGESASACPSAGEPGATRQGLSRVLDTMEYLSRQLQQQHQKPLFIVSSISYDNYLSRLPARSAASFKVPRPQDVAKRGQLDILVLHERAGVILVQSDLWHRHSQVKAVGDNLASWNATPADAEQAIARMVDRAVNQLDRDQKVFNHVLKDLDPIPPFSRVRHLGQVTWEDVKFLCQDDIEACAGECCLLSRVKHIPEFCQEHAAHDDAKLLLTWWRRTFDLDTTRLSVQQQKDGGGQAGDSVRVVGHHGVGGRGRLAEVLPRDDEERVAAAACGAESVAAAGMARSLEGGLLDLQRGCRAPDGRSSCHIPSPQASPPVPLQSCHGGQQRAFLREKEEAFWSAIRSCNFVRSFQDLGIPVQVERDEQSQEIAVGSGEKVVFTDVKVARGLERKVVVFIPLFSDDPFAPLAGDMSACTDNIQPSVQEAANGANHSGSDDVRADSSGQKTHQRTAEEQFSPNTSFVDVMSRDSGDEKVRARQAAFCHAQRDADTLAVIKTDATSKRCSPLPWCIDALVSELDEATRKGLYTAASCCVSQLFVVVPDPCFLSK</sequence>
<feature type="region of interest" description="Disordered" evidence="1">
    <location>
        <begin position="1"/>
        <end position="23"/>
    </location>
</feature>
<gene>
    <name evidence="2" type="ORF">C0Q70_02172</name>
</gene>
<dbReference type="EMBL" id="PZQS01000001">
    <property type="protein sequence ID" value="PVD39537.1"/>
    <property type="molecule type" value="Genomic_DNA"/>
</dbReference>
<feature type="region of interest" description="Disordered" evidence="1">
    <location>
        <begin position="577"/>
        <end position="614"/>
    </location>
</feature>
<dbReference type="OrthoDB" id="6149346at2759"/>
<dbReference type="AlphaFoldDB" id="A0A2T7Q1K2"/>
<reference evidence="2 3" key="1">
    <citation type="submission" date="2018-04" db="EMBL/GenBank/DDBJ databases">
        <title>The genome of golden apple snail Pomacea canaliculata provides insight into stress tolerance and invasive adaptation.</title>
        <authorList>
            <person name="Liu C."/>
            <person name="Liu B."/>
            <person name="Ren Y."/>
            <person name="Zhang Y."/>
            <person name="Wang H."/>
            <person name="Li S."/>
            <person name="Jiang F."/>
            <person name="Yin L."/>
            <person name="Zhang G."/>
            <person name="Qian W."/>
            <person name="Fan W."/>
        </authorList>
    </citation>
    <scope>NUCLEOTIDE SEQUENCE [LARGE SCALE GENOMIC DNA]</scope>
    <source>
        <strain evidence="2">SZHN2017</strain>
        <tissue evidence="2">Muscle</tissue>
    </source>
</reference>
<organism evidence="2 3">
    <name type="scientific">Pomacea canaliculata</name>
    <name type="common">Golden apple snail</name>
    <dbReference type="NCBI Taxonomy" id="400727"/>
    <lineage>
        <taxon>Eukaryota</taxon>
        <taxon>Metazoa</taxon>
        <taxon>Spiralia</taxon>
        <taxon>Lophotrochozoa</taxon>
        <taxon>Mollusca</taxon>
        <taxon>Gastropoda</taxon>
        <taxon>Caenogastropoda</taxon>
        <taxon>Architaenioglossa</taxon>
        <taxon>Ampullarioidea</taxon>
        <taxon>Ampullariidae</taxon>
        <taxon>Pomacea</taxon>
    </lineage>
</organism>
<dbReference type="Proteomes" id="UP000245119">
    <property type="component" value="Linkage Group LG1"/>
</dbReference>
<evidence type="ECO:0000313" key="3">
    <source>
        <dbReference type="Proteomes" id="UP000245119"/>
    </source>
</evidence>
<keyword evidence="3" id="KW-1185">Reference proteome</keyword>
<evidence type="ECO:0000256" key="1">
    <source>
        <dbReference type="SAM" id="MobiDB-lite"/>
    </source>
</evidence>
<name>A0A2T7Q1K2_POMCA</name>
<feature type="region of interest" description="Disordered" evidence="1">
    <location>
        <begin position="84"/>
        <end position="117"/>
    </location>
</feature>
<proteinExistence type="predicted"/>
<evidence type="ECO:0000313" key="2">
    <source>
        <dbReference type="EMBL" id="PVD39537.1"/>
    </source>
</evidence>
<accession>A0A2T7Q1K2</accession>
<comment type="caution">
    <text evidence="2">The sequence shown here is derived from an EMBL/GenBank/DDBJ whole genome shotgun (WGS) entry which is preliminary data.</text>
</comment>
<protein>
    <submittedName>
        <fullName evidence="2">Uncharacterized protein</fullName>
    </submittedName>
</protein>